<dbReference type="GeneID" id="7270926"/>
<feature type="domain" description="MoaB/Mog" evidence="3">
    <location>
        <begin position="185"/>
        <end position="322"/>
    </location>
</feature>
<dbReference type="STRING" id="521011.Mpal_0155"/>
<dbReference type="OrthoDB" id="31371at2157"/>
<dbReference type="eggNOG" id="arCOG00216">
    <property type="taxonomic scope" value="Archaea"/>
</dbReference>
<dbReference type="EMBL" id="CP001338">
    <property type="protein sequence ID" value="ACL15548.1"/>
    <property type="molecule type" value="Genomic_DNA"/>
</dbReference>
<dbReference type="Pfam" id="PF03453">
    <property type="entry name" value="MoeA_N"/>
    <property type="match status" value="1"/>
</dbReference>
<dbReference type="InterPro" id="IPR036135">
    <property type="entry name" value="MoeA_linker/N_sf"/>
</dbReference>
<keyword evidence="5" id="KW-1185">Reference proteome</keyword>
<evidence type="ECO:0000313" key="5">
    <source>
        <dbReference type="Proteomes" id="UP000002457"/>
    </source>
</evidence>
<dbReference type="UniPathway" id="UPA00344"/>
<dbReference type="SUPFAM" id="SSF53218">
    <property type="entry name" value="Molybdenum cofactor biosynthesis proteins"/>
    <property type="match status" value="1"/>
</dbReference>
<dbReference type="InterPro" id="IPR036688">
    <property type="entry name" value="MoeA_C_domain_IV_sf"/>
</dbReference>
<dbReference type="HOGENOM" id="CLU_010186_7_2_2"/>
<dbReference type="InterPro" id="IPR005111">
    <property type="entry name" value="MoeA_C_domain_IV"/>
</dbReference>
<proteinExistence type="predicted"/>
<dbReference type="GO" id="GO:0005829">
    <property type="term" value="C:cytosol"/>
    <property type="evidence" value="ECO:0007669"/>
    <property type="project" value="TreeGrafter"/>
</dbReference>
<accession>B8GIX5</accession>
<dbReference type="Gene3D" id="2.170.190.11">
    <property type="entry name" value="Molybdopterin biosynthesis moea protein, domain 3"/>
    <property type="match status" value="1"/>
</dbReference>
<keyword evidence="2" id="KW-0501">Molybdenum cofactor biosynthesis</keyword>
<dbReference type="GO" id="GO:0006777">
    <property type="term" value="P:Mo-molybdopterin cofactor biosynthetic process"/>
    <property type="evidence" value="ECO:0007669"/>
    <property type="project" value="UniProtKB-KW"/>
</dbReference>
<gene>
    <name evidence="4" type="ordered locus">Mpal_0155</name>
</gene>
<dbReference type="CDD" id="cd00887">
    <property type="entry name" value="MoeA"/>
    <property type="match status" value="1"/>
</dbReference>
<dbReference type="Gene3D" id="3.90.105.10">
    <property type="entry name" value="Molybdopterin biosynthesis moea protein, domain 2"/>
    <property type="match status" value="1"/>
</dbReference>
<evidence type="ECO:0000256" key="2">
    <source>
        <dbReference type="ARBA" id="ARBA00023150"/>
    </source>
</evidence>
<dbReference type="Proteomes" id="UP000002457">
    <property type="component" value="Chromosome"/>
</dbReference>
<dbReference type="PANTHER" id="PTHR10192">
    <property type="entry name" value="MOLYBDOPTERIN BIOSYNTHESIS PROTEIN"/>
    <property type="match status" value="1"/>
</dbReference>
<reference evidence="4 5" key="1">
    <citation type="journal article" date="2015" name="Genome Announc.">
        <title>Complete Genome Sequence of Methanosphaerula palustris E1-9CT, a Hydrogenotrophic Methanogen Isolated from a Minerotrophic Fen Peatland.</title>
        <authorList>
            <person name="Cadillo-Quiroz H."/>
            <person name="Browne P."/>
            <person name="Kyrpides N."/>
            <person name="Woyke T."/>
            <person name="Goodwin L."/>
            <person name="Detter C."/>
            <person name="Yavitt J.B."/>
            <person name="Zinder S.H."/>
        </authorList>
    </citation>
    <scope>NUCLEOTIDE SEQUENCE [LARGE SCALE GENOMIC DNA]</scope>
    <source>
        <strain evidence="5">ATCC BAA-1556 / DSM 19958 / E1-9c</strain>
    </source>
</reference>
<sequence length="406" mass="42198">MPKFLQVVSVQEAVQTITSIARPVSTETIPLEEAGGRVLAEDVTADLDIPGFTRSVMDGYAVIAAETSGAGEALPTILRCTGRVLMGEGTTAPIRRGECVYVPTGGMIPPGADAMVMIEYTEELGDQVLVQKPVAPGENLILQGEDFKAGEQVLPGGTRLSPQDVGALAAVGRTRVEVYRRPLIGIISTGNEVVPVGTTPSGSQVRDVNSYLCRTVAESCGCRTRSYGIVRDEEEALAEVLNRAAVETDGVLISGGSSKDARDHGATVIARAGSVLVHGVALAPGKPTIIGKAGAVPVIGLPGHPASAYVVLMVLGIHLFGGLTGGGPRPSRVETAVLNVNIPSTRGREDYIRVSLDRDDGKKTVATPLFGKSGLLNTLVRSDGLIRIPAGAEGMEAGTPVEVLLW</sequence>
<dbReference type="InterPro" id="IPR001453">
    <property type="entry name" value="MoaB/Mog_dom"/>
</dbReference>
<dbReference type="InterPro" id="IPR005110">
    <property type="entry name" value="MoeA_linker/N"/>
</dbReference>
<dbReference type="SUPFAM" id="SSF63867">
    <property type="entry name" value="MoeA C-terminal domain-like"/>
    <property type="match status" value="1"/>
</dbReference>
<dbReference type="Pfam" id="PF00994">
    <property type="entry name" value="MoCF_biosynth"/>
    <property type="match status" value="1"/>
</dbReference>
<dbReference type="InterPro" id="IPR036425">
    <property type="entry name" value="MoaB/Mog-like_dom_sf"/>
</dbReference>
<evidence type="ECO:0000259" key="3">
    <source>
        <dbReference type="SMART" id="SM00852"/>
    </source>
</evidence>
<dbReference type="RefSeq" id="WP_012616867.1">
    <property type="nucleotide sequence ID" value="NC_011832.1"/>
</dbReference>
<dbReference type="SUPFAM" id="SSF63882">
    <property type="entry name" value="MoeA N-terminal region -like"/>
    <property type="match status" value="1"/>
</dbReference>
<dbReference type="AlphaFoldDB" id="B8GIX5"/>
<name>B8GIX5_METPE</name>
<dbReference type="Gene3D" id="2.40.340.10">
    <property type="entry name" value="MoeA, C-terminal, domain IV"/>
    <property type="match status" value="1"/>
</dbReference>
<dbReference type="KEGG" id="mpl:Mpal_0155"/>
<dbReference type="Pfam" id="PF03454">
    <property type="entry name" value="MoeA_C"/>
    <property type="match status" value="1"/>
</dbReference>
<dbReference type="InterPro" id="IPR038987">
    <property type="entry name" value="MoeA-like"/>
</dbReference>
<dbReference type="NCBIfam" id="NF045515">
    <property type="entry name" value="Glp_gephyrin"/>
    <property type="match status" value="1"/>
</dbReference>
<dbReference type="SMART" id="SM00852">
    <property type="entry name" value="MoCF_biosynth"/>
    <property type="match status" value="1"/>
</dbReference>
<organism evidence="4 5">
    <name type="scientific">Methanosphaerula palustris (strain ATCC BAA-1556 / DSM 19958 / E1-9c)</name>
    <dbReference type="NCBI Taxonomy" id="521011"/>
    <lineage>
        <taxon>Archaea</taxon>
        <taxon>Methanobacteriati</taxon>
        <taxon>Methanobacteriota</taxon>
        <taxon>Stenosarchaea group</taxon>
        <taxon>Methanomicrobia</taxon>
        <taxon>Methanomicrobiales</taxon>
        <taxon>Methanoregulaceae</taxon>
        <taxon>Methanosphaerula</taxon>
    </lineage>
</organism>
<dbReference type="PANTHER" id="PTHR10192:SF5">
    <property type="entry name" value="GEPHYRIN"/>
    <property type="match status" value="1"/>
</dbReference>
<evidence type="ECO:0000313" key="4">
    <source>
        <dbReference type="EMBL" id="ACL15548.1"/>
    </source>
</evidence>
<protein>
    <submittedName>
        <fullName evidence="4">Molybdenum cofactor synthesis domain protein</fullName>
    </submittedName>
</protein>
<dbReference type="GO" id="GO:0061599">
    <property type="term" value="F:molybdopterin molybdotransferase activity"/>
    <property type="evidence" value="ECO:0007669"/>
    <property type="project" value="TreeGrafter"/>
</dbReference>
<comment type="pathway">
    <text evidence="1">Cofactor biosynthesis; molybdopterin biosynthesis.</text>
</comment>
<dbReference type="Gene3D" id="3.40.980.10">
    <property type="entry name" value="MoaB/Mog-like domain"/>
    <property type="match status" value="1"/>
</dbReference>
<evidence type="ECO:0000256" key="1">
    <source>
        <dbReference type="ARBA" id="ARBA00005046"/>
    </source>
</evidence>